<dbReference type="OrthoDB" id="2989600at2"/>
<keyword evidence="2" id="KW-0479">Metal-binding</keyword>
<dbReference type="SUPFAM" id="SSF48576">
    <property type="entry name" value="Terpenoid synthases"/>
    <property type="match status" value="1"/>
</dbReference>
<sequence length="366" mass="40085">MPHLDPFTVPEFHLPFENSKDPGADRANAEATAWAVDRGLIEAEASEQFAGIGFGHLAARVDRGAPYGRLLLLAQWMAWSFVLDDQHDLLIRSGRVGDWQPLSAAMARHVSGAPAGPAPADPAPAKAADPAPAKAAGDPARANPLVASFAELCDRILAGMSPLIQARYRRHVPRMLRSLDEEAANRRPGHRPAVEEYVLTRRHSSQLLPMMDMVEADQGVEVPDGADAAPELRELLWSAVDVISWGNDVFSLPKEYSCGDTNNLAALLADWHGLGLPDAVRAVEGRIRDRVEEFLAVSRSLPTALDALGVTDPAARTAVRRRVRCYEEWMIGTDLWQRHDCTRYRDERFAAGLEAAYTRPDLVSVA</sequence>
<feature type="compositionally biased region" description="Low complexity" evidence="3">
    <location>
        <begin position="123"/>
        <end position="139"/>
    </location>
</feature>
<protein>
    <recommendedName>
        <fullName evidence="2">Terpene synthase</fullName>
        <ecNumber evidence="2">4.2.3.-</ecNumber>
    </recommendedName>
</protein>
<dbReference type="AlphaFoldDB" id="A0A1D8GAC4"/>
<dbReference type="SFLD" id="SFLDG01020">
    <property type="entry name" value="Terpene_Cyclase_Like_2"/>
    <property type="match status" value="1"/>
</dbReference>
<dbReference type="Proteomes" id="UP000095349">
    <property type="component" value="Chromosome"/>
</dbReference>
<gene>
    <name evidence="4" type="primary">cyc1</name>
    <name evidence="4" type="ORF">A4G23_05274</name>
</gene>
<dbReference type="STRING" id="285473.A4G23_05274"/>
<name>A0A1D8GAC4_9ACTN</name>
<keyword evidence="1 2" id="KW-0456">Lyase</keyword>
<dbReference type="PANTHER" id="PTHR35201:SF4">
    <property type="entry name" value="BETA-PINACENE SYNTHASE-RELATED"/>
    <property type="match status" value="1"/>
</dbReference>
<dbReference type="SFLD" id="SFLDS00005">
    <property type="entry name" value="Isoprenoid_Synthase_Type_I"/>
    <property type="match status" value="1"/>
</dbReference>
<dbReference type="GO" id="GO:0010333">
    <property type="term" value="F:terpene synthase activity"/>
    <property type="evidence" value="ECO:0007669"/>
    <property type="project" value="InterPro"/>
</dbReference>
<dbReference type="KEGG" id="srn:A4G23_05274"/>
<keyword evidence="2" id="KW-0460">Magnesium</keyword>
<reference evidence="4 5" key="1">
    <citation type="submission" date="2016-09" db="EMBL/GenBank/DDBJ databases">
        <title>Streptomyces rubrolavendulae MJM4426 Genome sequencing and assembly.</title>
        <authorList>
            <person name="Kim J.-G."/>
        </authorList>
    </citation>
    <scope>NUCLEOTIDE SEQUENCE [LARGE SCALE GENOMIC DNA]</scope>
    <source>
        <strain evidence="4 5">MJM4426</strain>
    </source>
</reference>
<dbReference type="Gene3D" id="1.10.600.10">
    <property type="entry name" value="Farnesyl Diphosphate Synthase"/>
    <property type="match status" value="1"/>
</dbReference>
<proteinExistence type="inferred from homology"/>
<evidence type="ECO:0000256" key="1">
    <source>
        <dbReference type="ARBA" id="ARBA00023239"/>
    </source>
</evidence>
<dbReference type="InterPro" id="IPR008949">
    <property type="entry name" value="Isoprenoid_synthase_dom_sf"/>
</dbReference>
<evidence type="ECO:0000313" key="5">
    <source>
        <dbReference type="Proteomes" id="UP000095349"/>
    </source>
</evidence>
<dbReference type="Pfam" id="PF19086">
    <property type="entry name" value="Terpene_syn_C_2"/>
    <property type="match status" value="1"/>
</dbReference>
<evidence type="ECO:0000256" key="2">
    <source>
        <dbReference type="RuleBase" id="RU366034"/>
    </source>
</evidence>
<organism evidence="4 5">
    <name type="scientific">Streptomyces rubrolavendulae</name>
    <dbReference type="NCBI Taxonomy" id="285473"/>
    <lineage>
        <taxon>Bacteria</taxon>
        <taxon>Bacillati</taxon>
        <taxon>Actinomycetota</taxon>
        <taxon>Actinomycetes</taxon>
        <taxon>Kitasatosporales</taxon>
        <taxon>Streptomycetaceae</taxon>
        <taxon>Streptomyces</taxon>
    </lineage>
</organism>
<comment type="similarity">
    <text evidence="2">Belongs to the terpene synthase family.</text>
</comment>
<dbReference type="PATRIC" id="fig|285473.5.peg.5559"/>
<dbReference type="PANTHER" id="PTHR35201">
    <property type="entry name" value="TERPENE SYNTHASE"/>
    <property type="match status" value="1"/>
</dbReference>
<accession>A0A1D8GAC4</accession>
<dbReference type="RefSeq" id="WP_069979158.1">
    <property type="nucleotide sequence ID" value="NZ_CP017316.1"/>
</dbReference>
<dbReference type="InterPro" id="IPR034686">
    <property type="entry name" value="Terpene_cyclase-like_2"/>
</dbReference>
<feature type="region of interest" description="Disordered" evidence="3">
    <location>
        <begin position="110"/>
        <end position="139"/>
    </location>
</feature>
<dbReference type="EC" id="4.2.3.-" evidence="2"/>
<keyword evidence="5" id="KW-1185">Reference proteome</keyword>
<dbReference type="GO" id="GO:0046872">
    <property type="term" value="F:metal ion binding"/>
    <property type="evidence" value="ECO:0007669"/>
    <property type="project" value="UniProtKB-KW"/>
</dbReference>
<dbReference type="EMBL" id="CP017316">
    <property type="protein sequence ID" value="AOT62378.1"/>
    <property type="molecule type" value="Genomic_DNA"/>
</dbReference>
<evidence type="ECO:0000256" key="3">
    <source>
        <dbReference type="SAM" id="MobiDB-lite"/>
    </source>
</evidence>
<evidence type="ECO:0000313" key="4">
    <source>
        <dbReference type="EMBL" id="AOT62378.1"/>
    </source>
</evidence>
<comment type="cofactor">
    <cofactor evidence="2">
        <name>Mg(2+)</name>
        <dbReference type="ChEBI" id="CHEBI:18420"/>
    </cofactor>
</comment>